<accession>A0A6G8R415</accession>
<feature type="transmembrane region" description="Helical" evidence="1">
    <location>
        <begin position="20"/>
        <end position="40"/>
    </location>
</feature>
<sequence>MIDDDDLGDPRITGSGSSGQMMGGVILFFVITFLFIYMANKSDKNSEAKKLDNAVVETLIQSDVDKTYSVNNSFHKGDEDKYGISK</sequence>
<evidence type="ECO:0000313" key="2">
    <source>
        <dbReference type="EMBL" id="QIN94911.1"/>
    </source>
</evidence>
<proteinExistence type="predicted"/>
<keyword evidence="1" id="KW-0812">Transmembrane</keyword>
<name>A0A6G8R415_9CAUD</name>
<gene>
    <name evidence="2" type="ORF">CPT_Privateer_121</name>
</gene>
<protein>
    <submittedName>
        <fullName evidence="2">Uncharacterized protein</fullName>
    </submittedName>
</protein>
<evidence type="ECO:0000313" key="3">
    <source>
        <dbReference type="Proteomes" id="UP000500956"/>
    </source>
</evidence>
<keyword evidence="1" id="KW-0472">Membrane</keyword>
<organism evidence="2 3">
    <name type="scientific">Proteus phage Privateer</name>
    <dbReference type="NCBI Taxonomy" id="2712958"/>
    <lineage>
        <taxon>Viruses</taxon>
        <taxon>Duplodnaviria</taxon>
        <taxon>Heunggongvirae</taxon>
        <taxon>Uroviricota</taxon>
        <taxon>Caudoviricetes</taxon>
        <taxon>Grimontviridae</taxon>
        <taxon>Privateervirus</taxon>
        <taxon>Privateervirus privateer</taxon>
    </lineage>
</organism>
<keyword evidence="3" id="KW-1185">Reference proteome</keyword>
<reference evidence="2 3" key="1">
    <citation type="submission" date="2020-02" db="EMBL/GenBank/DDBJ databases">
        <title>Characterization of Proteus podophage Privateer.</title>
        <authorList>
            <person name="Corban J."/>
            <person name="Ramsey J."/>
        </authorList>
    </citation>
    <scope>NUCLEOTIDE SEQUENCE [LARGE SCALE GENOMIC DNA]</scope>
</reference>
<evidence type="ECO:0000256" key="1">
    <source>
        <dbReference type="SAM" id="Phobius"/>
    </source>
</evidence>
<dbReference type="Proteomes" id="UP000500956">
    <property type="component" value="Segment"/>
</dbReference>
<dbReference type="EMBL" id="MT028297">
    <property type="protein sequence ID" value="QIN94911.1"/>
    <property type="molecule type" value="Genomic_DNA"/>
</dbReference>
<keyword evidence="1" id="KW-1133">Transmembrane helix</keyword>